<feature type="chain" id="PRO_5035779450" evidence="1">
    <location>
        <begin position="17"/>
        <end position="54"/>
    </location>
</feature>
<dbReference type="EMBL" id="CM026421">
    <property type="protein sequence ID" value="KAG0592018.1"/>
    <property type="molecule type" value="Genomic_DNA"/>
</dbReference>
<reference evidence="2" key="1">
    <citation type="submission" date="2020-06" db="EMBL/GenBank/DDBJ databases">
        <title>WGS assembly of Ceratodon purpureus strain R40.</title>
        <authorList>
            <person name="Carey S.B."/>
            <person name="Jenkins J."/>
            <person name="Shu S."/>
            <person name="Lovell J.T."/>
            <person name="Sreedasyam A."/>
            <person name="Maumus F."/>
            <person name="Tiley G.P."/>
            <person name="Fernandez-Pozo N."/>
            <person name="Barry K."/>
            <person name="Chen C."/>
            <person name="Wang M."/>
            <person name="Lipzen A."/>
            <person name="Daum C."/>
            <person name="Saski C.A."/>
            <person name="Payton A.C."/>
            <person name="Mcbreen J.C."/>
            <person name="Conrad R.E."/>
            <person name="Kollar L.M."/>
            <person name="Olsson S."/>
            <person name="Huttunen S."/>
            <person name="Landis J.B."/>
            <person name="Wickett N.J."/>
            <person name="Johnson M.G."/>
            <person name="Rensing S.A."/>
            <person name="Grimwood J."/>
            <person name="Schmutz J."/>
            <person name="Mcdaniel S.F."/>
        </authorList>
    </citation>
    <scope>NUCLEOTIDE SEQUENCE</scope>
    <source>
        <strain evidence="2">R40</strain>
    </source>
</reference>
<name>A0A8T0JB02_CERPU</name>
<keyword evidence="3" id="KW-1185">Reference proteome</keyword>
<dbReference type="Proteomes" id="UP000822688">
    <property type="component" value="Chromosome 1"/>
</dbReference>
<keyword evidence="1" id="KW-0732">Signal</keyword>
<proteinExistence type="predicted"/>
<organism evidence="2 3">
    <name type="scientific">Ceratodon purpureus</name>
    <name type="common">Fire moss</name>
    <name type="synonym">Dicranum purpureum</name>
    <dbReference type="NCBI Taxonomy" id="3225"/>
    <lineage>
        <taxon>Eukaryota</taxon>
        <taxon>Viridiplantae</taxon>
        <taxon>Streptophyta</taxon>
        <taxon>Embryophyta</taxon>
        <taxon>Bryophyta</taxon>
        <taxon>Bryophytina</taxon>
        <taxon>Bryopsida</taxon>
        <taxon>Dicranidae</taxon>
        <taxon>Pseudoditrichales</taxon>
        <taxon>Ditrichaceae</taxon>
        <taxon>Ceratodon</taxon>
    </lineage>
</organism>
<accession>A0A8T0JB02</accession>
<evidence type="ECO:0000313" key="3">
    <source>
        <dbReference type="Proteomes" id="UP000822688"/>
    </source>
</evidence>
<sequence>MVWCLAVKNLDFTLLCDHFLLFLNARGCKPKQIGVTYASQLVKKRRSTRNQYFF</sequence>
<comment type="caution">
    <text evidence="2">The sequence shown here is derived from an EMBL/GenBank/DDBJ whole genome shotgun (WGS) entry which is preliminary data.</text>
</comment>
<dbReference type="AlphaFoldDB" id="A0A8T0JB02"/>
<protein>
    <submittedName>
        <fullName evidence="2">Uncharacterized protein</fullName>
    </submittedName>
</protein>
<gene>
    <name evidence="2" type="ORF">KC19_1G218300</name>
</gene>
<evidence type="ECO:0000313" key="2">
    <source>
        <dbReference type="EMBL" id="KAG0592018.1"/>
    </source>
</evidence>
<evidence type="ECO:0000256" key="1">
    <source>
        <dbReference type="SAM" id="SignalP"/>
    </source>
</evidence>
<feature type="signal peptide" evidence="1">
    <location>
        <begin position="1"/>
        <end position="16"/>
    </location>
</feature>